<dbReference type="OrthoDB" id="1845088at2759"/>
<dbReference type="Proteomes" id="UP000585474">
    <property type="component" value="Unassembled WGS sequence"/>
</dbReference>
<organism evidence="2 3">
    <name type="scientific">Actinidia rufa</name>
    <dbReference type="NCBI Taxonomy" id="165716"/>
    <lineage>
        <taxon>Eukaryota</taxon>
        <taxon>Viridiplantae</taxon>
        <taxon>Streptophyta</taxon>
        <taxon>Embryophyta</taxon>
        <taxon>Tracheophyta</taxon>
        <taxon>Spermatophyta</taxon>
        <taxon>Magnoliopsida</taxon>
        <taxon>eudicotyledons</taxon>
        <taxon>Gunneridae</taxon>
        <taxon>Pentapetalae</taxon>
        <taxon>asterids</taxon>
        <taxon>Ericales</taxon>
        <taxon>Actinidiaceae</taxon>
        <taxon>Actinidia</taxon>
    </lineage>
</organism>
<comment type="caution">
    <text evidence="2">The sequence shown here is derived from an EMBL/GenBank/DDBJ whole genome shotgun (WGS) entry which is preliminary data.</text>
</comment>
<gene>
    <name evidence="2" type="ORF">Acr_00g0089270</name>
</gene>
<protein>
    <recommendedName>
        <fullName evidence="4">Retrotransposon Copia-like N-terminal domain-containing protein</fullName>
    </recommendedName>
</protein>
<evidence type="ECO:0008006" key="4">
    <source>
        <dbReference type="Google" id="ProtNLM"/>
    </source>
</evidence>
<proteinExistence type="predicted"/>
<feature type="region of interest" description="Disordered" evidence="1">
    <location>
        <begin position="1"/>
        <end position="26"/>
    </location>
</feature>
<sequence length="309" mass="33319">MANGSSSSSGSVSNSTSSGFMSNSGASETTTTISGVKLPSSLAFLVSNFHSFVTVKLDSGNYIPWRTQLENALRANDLLGHGSTNLEVTVRLPRETRQMPNFIHTKFSTVSTLKATIAVSTLPYVLGKFDSLRTSGRTRPGPPIKFDEWIKGGKGQKAESQDVACQICCKTNHIVRDFYHRLNLQYQCSVFTVHSKAEIAGFQFQQPSQAFLAHSFSGQPQQFPRTFPAQMFPAQSYSATPFVSYQPTQAFSTSPASSNWYFYSGATSHVTNDISNLSLQPSSSSSSSSSCPNDVLVGNGTTLPAANSG</sequence>
<accession>A0A7J0DX88</accession>
<dbReference type="EMBL" id="BJWL01000434">
    <property type="protein sequence ID" value="GFS44229.1"/>
    <property type="molecule type" value="Genomic_DNA"/>
</dbReference>
<feature type="region of interest" description="Disordered" evidence="1">
    <location>
        <begin position="281"/>
        <end position="309"/>
    </location>
</feature>
<feature type="compositionally biased region" description="Polar residues" evidence="1">
    <location>
        <begin position="299"/>
        <end position="309"/>
    </location>
</feature>
<name>A0A7J0DX88_9ERIC</name>
<dbReference type="AlphaFoldDB" id="A0A7J0DX88"/>
<evidence type="ECO:0000256" key="1">
    <source>
        <dbReference type="SAM" id="MobiDB-lite"/>
    </source>
</evidence>
<keyword evidence="3" id="KW-1185">Reference proteome</keyword>
<reference evidence="3" key="1">
    <citation type="submission" date="2019-07" db="EMBL/GenBank/DDBJ databases">
        <title>De Novo Assembly of kiwifruit Actinidia rufa.</title>
        <authorList>
            <person name="Sugita-Konishi S."/>
            <person name="Sato K."/>
            <person name="Mori E."/>
            <person name="Abe Y."/>
            <person name="Kisaki G."/>
            <person name="Hamano K."/>
            <person name="Suezawa K."/>
            <person name="Otani M."/>
            <person name="Fukuda T."/>
            <person name="Manabe T."/>
            <person name="Gomi K."/>
            <person name="Tabuchi M."/>
            <person name="Akimitsu K."/>
            <person name="Kataoka I."/>
        </authorList>
    </citation>
    <scope>NUCLEOTIDE SEQUENCE [LARGE SCALE GENOMIC DNA]</scope>
    <source>
        <strain evidence="3">cv. Fuchu</strain>
    </source>
</reference>
<evidence type="ECO:0000313" key="2">
    <source>
        <dbReference type="EMBL" id="GFS44229.1"/>
    </source>
</evidence>
<evidence type="ECO:0000313" key="3">
    <source>
        <dbReference type="Proteomes" id="UP000585474"/>
    </source>
</evidence>